<reference evidence="4" key="2">
    <citation type="journal article" date="2022" name="Microb. Genom.">
        <title>A chromosome-scale genome assembly of the tomato pathogen Cladosporium fulvum reveals a compartmentalized genome architecture and the presence of a dispensable chromosome.</title>
        <authorList>
            <person name="Zaccaron A.Z."/>
            <person name="Chen L.H."/>
            <person name="Samaras A."/>
            <person name="Stergiopoulos I."/>
        </authorList>
    </citation>
    <scope>NUCLEOTIDE SEQUENCE</scope>
    <source>
        <strain evidence="4">Race5_Kim</strain>
    </source>
</reference>
<gene>
    <name evidence="4" type="ORF">CLAFUR5_07776</name>
</gene>
<dbReference type="GO" id="GO:0005975">
    <property type="term" value="P:carbohydrate metabolic process"/>
    <property type="evidence" value="ECO:0007669"/>
    <property type="project" value="InterPro"/>
</dbReference>
<feature type="domain" description="Glycosyl hydrolase family 92" evidence="3">
    <location>
        <begin position="324"/>
        <end position="746"/>
    </location>
</feature>
<dbReference type="Gene3D" id="1.20.1610.10">
    <property type="entry name" value="alpha-1,2-mannosidases domains"/>
    <property type="match status" value="1"/>
</dbReference>
<reference evidence="4" key="1">
    <citation type="submission" date="2021-12" db="EMBL/GenBank/DDBJ databases">
        <authorList>
            <person name="Zaccaron A."/>
            <person name="Stergiopoulos I."/>
        </authorList>
    </citation>
    <scope>NUCLEOTIDE SEQUENCE</scope>
    <source>
        <strain evidence="4">Race5_Kim</strain>
    </source>
</reference>
<feature type="signal peptide" evidence="2">
    <location>
        <begin position="1"/>
        <end position="17"/>
    </location>
</feature>
<dbReference type="EMBL" id="CP090165">
    <property type="protein sequence ID" value="UJO15277.1"/>
    <property type="molecule type" value="Genomic_DNA"/>
</dbReference>
<dbReference type="InterPro" id="IPR012939">
    <property type="entry name" value="Glyco_hydro_92"/>
</dbReference>
<evidence type="ECO:0000259" key="3">
    <source>
        <dbReference type="Pfam" id="PF07971"/>
    </source>
</evidence>
<evidence type="ECO:0000256" key="2">
    <source>
        <dbReference type="SAM" id="SignalP"/>
    </source>
</evidence>
<proteinExistence type="predicted"/>
<dbReference type="GO" id="GO:0005829">
    <property type="term" value="C:cytosol"/>
    <property type="evidence" value="ECO:0007669"/>
    <property type="project" value="TreeGrafter"/>
</dbReference>
<dbReference type="AlphaFoldDB" id="A0A9Q8LD67"/>
<protein>
    <recommendedName>
        <fullName evidence="3">Glycosyl hydrolase family 92 domain-containing protein</fullName>
    </recommendedName>
</protein>
<dbReference type="InterPro" id="IPR014718">
    <property type="entry name" value="GH-type_carb-bd"/>
</dbReference>
<name>A0A9Q8LD67_PASFU</name>
<accession>A0A9Q8LD67</accession>
<dbReference type="GO" id="GO:0030246">
    <property type="term" value="F:carbohydrate binding"/>
    <property type="evidence" value="ECO:0007669"/>
    <property type="project" value="InterPro"/>
</dbReference>
<evidence type="ECO:0000256" key="1">
    <source>
        <dbReference type="SAM" id="MobiDB-lite"/>
    </source>
</evidence>
<evidence type="ECO:0000313" key="4">
    <source>
        <dbReference type="EMBL" id="UJO15277.1"/>
    </source>
</evidence>
<dbReference type="OrthoDB" id="449263at2759"/>
<feature type="chain" id="PRO_5040496682" description="Glycosyl hydrolase family 92 domain-containing protein" evidence="2">
    <location>
        <begin position="18"/>
        <end position="765"/>
    </location>
</feature>
<dbReference type="Gene3D" id="1.20.1050.60">
    <property type="entry name" value="alpha-1,2-mannosidase"/>
    <property type="match status" value="1"/>
</dbReference>
<feature type="region of interest" description="Disordered" evidence="1">
    <location>
        <begin position="735"/>
        <end position="765"/>
    </location>
</feature>
<dbReference type="InterPro" id="IPR008928">
    <property type="entry name" value="6-hairpin_glycosidase_sf"/>
</dbReference>
<dbReference type="Pfam" id="PF07971">
    <property type="entry name" value="Glyco_hydro_92"/>
    <property type="match status" value="1"/>
</dbReference>
<dbReference type="RefSeq" id="XP_047759643.1">
    <property type="nucleotide sequence ID" value="XM_047906924.1"/>
</dbReference>
<dbReference type="SUPFAM" id="SSF48208">
    <property type="entry name" value="Six-hairpin glycosidases"/>
    <property type="match status" value="1"/>
</dbReference>
<dbReference type="Gene3D" id="3.30.2080.10">
    <property type="entry name" value="GH92 mannosidase domain"/>
    <property type="match status" value="1"/>
</dbReference>
<evidence type="ECO:0000313" key="5">
    <source>
        <dbReference type="Proteomes" id="UP000756132"/>
    </source>
</evidence>
<keyword evidence="2" id="KW-0732">Signal</keyword>
<keyword evidence="5" id="KW-1185">Reference proteome</keyword>
<sequence length="765" mass="83774">MAKSFLLLSGLVHSINAQARLSDHVDPLIGTECATAGSTMAKPGIDTSFLGLRNGTDCDGRRRMDLLRRCRCWGGSEGVNLAGNNTYSQNRLLELEMASVGKFTTTLVDGVRIGIASAEKSGVVRYTFPSGGQEGSMKLILDPSYGSTEAPTSPAGSNSDDAHALLDLTHVLSSYSIQDYSQKFLRGNLHIRTGSNDQPSYYGSASYTGLAATDAYVEQQTLESVAGAGTFNRPYDPVVPLNFTLRPSPQSARDAVVHTGSAQGLGALFSWSRTGSNSTEASVVESRIGISYISASQACSNLQTELPSSITFKDAILDDGSDSSTNNTLKRMLYTALYQTGLMPTDNTGENPYWHTDDDDEPYYDDHHTLWDTYRTAMPLYHLLFTTTYSRVLSGLVSIFKHEDLLPAGRPGNWNGRVQEGTHADMVLADAFVKDVVIIEGQEGDKILNIPWTDAHSAQLRLHYITRNRSRSISRGLEYAQKDFAIYSMATGLNHTSDITSFRDRADWWQNQWKPSENITLPGEAGIFTGFPAPCNSDGSWNYTSYKPVTCDNCGWSGDIYEATVWETAFSAAPHDMARLIDLMGGDDDFIKRLDTFVPGLGQGTGNANNDAGTAVFNLGNEPSFMTPWLYHHVPGKQWKTVNQTRAIIDQFYSDERNGYPGNTDSGALPSWLPIYLIGAPRFSGLRVKLFAGTGREAVLEIKAEGMANDKFYPQSVMLNGQRLDRSWISHDELSKGGTLSSEMGSEPGDWVSGERPPSLSPWMN</sequence>
<dbReference type="Proteomes" id="UP000756132">
    <property type="component" value="Chromosome 3"/>
</dbReference>
<dbReference type="Gene3D" id="2.70.98.10">
    <property type="match status" value="1"/>
</dbReference>
<dbReference type="PANTHER" id="PTHR12143:SF44">
    <property type="entry name" value="GLYCOSYL HYDROLASE FAMILY 92 DOMAIN-CONTAINING PROTEIN"/>
    <property type="match status" value="1"/>
</dbReference>
<dbReference type="PANTHER" id="PTHR12143">
    <property type="entry name" value="PEPTIDE N-GLYCANASE PNGASE -RELATED"/>
    <property type="match status" value="1"/>
</dbReference>
<dbReference type="InterPro" id="IPR050883">
    <property type="entry name" value="PNGase"/>
</dbReference>
<dbReference type="GO" id="GO:0005634">
    <property type="term" value="C:nucleus"/>
    <property type="evidence" value="ECO:0007669"/>
    <property type="project" value="TreeGrafter"/>
</dbReference>
<dbReference type="GeneID" id="71987654"/>
<dbReference type="GO" id="GO:0006516">
    <property type="term" value="P:glycoprotein catabolic process"/>
    <property type="evidence" value="ECO:0007669"/>
    <property type="project" value="TreeGrafter"/>
</dbReference>
<organism evidence="4 5">
    <name type="scientific">Passalora fulva</name>
    <name type="common">Tomato leaf mold</name>
    <name type="synonym">Cladosporium fulvum</name>
    <dbReference type="NCBI Taxonomy" id="5499"/>
    <lineage>
        <taxon>Eukaryota</taxon>
        <taxon>Fungi</taxon>
        <taxon>Dikarya</taxon>
        <taxon>Ascomycota</taxon>
        <taxon>Pezizomycotina</taxon>
        <taxon>Dothideomycetes</taxon>
        <taxon>Dothideomycetidae</taxon>
        <taxon>Mycosphaerellales</taxon>
        <taxon>Mycosphaerellaceae</taxon>
        <taxon>Fulvia</taxon>
    </lineage>
</organism>
<dbReference type="KEGG" id="ffu:CLAFUR5_07776"/>
<dbReference type="GO" id="GO:0000224">
    <property type="term" value="F:peptide-N4-(N-acetyl-beta-glucosaminyl)asparagine amidase activity"/>
    <property type="evidence" value="ECO:0007669"/>
    <property type="project" value="TreeGrafter"/>
</dbReference>